<evidence type="ECO:0000259" key="16">
    <source>
        <dbReference type="PROSITE" id="PS50113"/>
    </source>
</evidence>
<keyword evidence="11 13" id="KW-0472">Membrane</keyword>
<dbReference type="InterPro" id="IPR003594">
    <property type="entry name" value="HATPase_dom"/>
</dbReference>
<evidence type="ECO:0000256" key="7">
    <source>
        <dbReference type="ARBA" id="ARBA00022741"/>
    </source>
</evidence>
<keyword evidence="13" id="KW-1133">Transmembrane helix</keyword>
<dbReference type="InterPro" id="IPR000700">
    <property type="entry name" value="PAS-assoc_C"/>
</dbReference>
<accession>A0A1G6G282</accession>
<dbReference type="InterPro" id="IPR001789">
    <property type="entry name" value="Sig_transdc_resp-reg_receiver"/>
</dbReference>
<dbReference type="PROSITE" id="PS50113">
    <property type="entry name" value="PAC"/>
    <property type="match status" value="1"/>
</dbReference>
<dbReference type="SMART" id="SM00388">
    <property type="entry name" value="HisKA"/>
    <property type="match status" value="1"/>
</dbReference>
<organism evidence="17 18">
    <name type="scientific">Bacteroides ovatus</name>
    <dbReference type="NCBI Taxonomy" id="28116"/>
    <lineage>
        <taxon>Bacteria</taxon>
        <taxon>Pseudomonadati</taxon>
        <taxon>Bacteroidota</taxon>
        <taxon>Bacteroidia</taxon>
        <taxon>Bacteroidales</taxon>
        <taxon>Bacteroidaceae</taxon>
        <taxon>Bacteroides</taxon>
    </lineage>
</organism>
<keyword evidence="8 17" id="KW-0418">Kinase</keyword>
<dbReference type="Pfam" id="PF02518">
    <property type="entry name" value="HATPase_c"/>
    <property type="match status" value="1"/>
</dbReference>
<comment type="catalytic activity">
    <reaction evidence="1">
        <text>ATP + protein L-histidine = ADP + protein N-phospho-L-histidine.</text>
        <dbReference type="EC" id="2.7.13.3"/>
    </reaction>
</comment>
<evidence type="ECO:0000256" key="13">
    <source>
        <dbReference type="SAM" id="Phobius"/>
    </source>
</evidence>
<keyword evidence="4" id="KW-1003">Cell membrane</keyword>
<dbReference type="InterPro" id="IPR004358">
    <property type="entry name" value="Sig_transdc_His_kin-like_C"/>
</dbReference>
<feature type="domain" description="PAC" evidence="16">
    <location>
        <begin position="614"/>
        <end position="670"/>
    </location>
</feature>
<dbReference type="EMBL" id="FMYE01000006">
    <property type="protein sequence ID" value="SDB76082.1"/>
    <property type="molecule type" value="Genomic_DNA"/>
</dbReference>
<dbReference type="Gene3D" id="3.30.565.10">
    <property type="entry name" value="Histidine kinase-like ATPase, C-terminal domain"/>
    <property type="match status" value="1"/>
</dbReference>
<keyword evidence="13" id="KW-0812">Transmembrane</keyword>
<dbReference type="GO" id="GO:0000155">
    <property type="term" value="F:phosphorelay sensor kinase activity"/>
    <property type="evidence" value="ECO:0007669"/>
    <property type="project" value="InterPro"/>
</dbReference>
<dbReference type="SUPFAM" id="SSF47384">
    <property type="entry name" value="Homodimeric domain of signal transducing histidine kinase"/>
    <property type="match status" value="1"/>
</dbReference>
<dbReference type="Gene3D" id="3.40.50.2300">
    <property type="match status" value="1"/>
</dbReference>
<evidence type="ECO:0000256" key="4">
    <source>
        <dbReference type="ARBA" id="ARBA00022475"/>
    </source>
</evidence>
<evidence type="ECO:0000256" key="2">
    <source>
        <dbReference type="ARBA" id="ARBA00004236"/>
    </source>
</evidence>
<evidence type="ECO:0000256" key="3">
    <source>
        <dbReference type="ARBA" id="ARBA00012438"/>
    </source>
</evidence>
<dbReference type="PROSITE" id="PS50110">
    <property type="entry name" value="RESPONSE_REGULATORY"/>
    <property type="match status" value="1"/>
</dbReference>
<evidence type="ECO:0000259" key="15">
    <source>
        <dbReference type="PROSITE" id="PS50110"/>
    </source>
</evidence>
<dbReference type="Proteomes" id="UP000183670">
    <property type="component" value="Unassembled WGS sequence"/>
</dbReference>
<evidence type="ECO:0000256" key="6">
    <source>
        <dbReference type="ARBA" id="ARBA00022679"/>
    </source>
</evidence>
<dbReference type="GO" id="GO:0005524">
    <property type="term" value="F:ATP binding"/>
    <property type="evidence" value="ECO:0007669"/>
    <property type="project" value="UniProtKB-KW"/>
</dbReference>
<dbReference type="InterPro" id="IPR005467">
    <property type="entry name" value="His_kinase_dom"/>
</dbReference>
<keyword evidence="5 12" id="KW-0597">Phosphoprotein</keyword>
<dbReference type="SUPFAM" id="SSF52172">
    <property type="entry name" value="CheY-like"/>
    <property type="match status" value="1"/>
</dbReference>
<dbReference type="EC" id="2.7.13.3" evidence="3"/>
<dbReference type="CDD" id="cd00082">
    <property type="entry name" value="HisKA"/>
    <property type="match status" value="1"/>
</dbReference>
<evidence type="ECO:0000256" key="8">
    <source>
        <dbReference type="ARBA" id="ARBA00022777"/>
    </source>
</evidence>
<dbReference type="GO" id="GO:0005886">
    <property type="term" value="C:plasma membrane"/>
    <property type="evidence" value="ECO:0007669"/>
    <property type="project" value="UniProtKB-SubCell"/>
</dbReference>
<keyword evidence="6" id="KW-0808">Transferase</keyword>
<dbReference type="SMART" id="SM00387">
    <property type="entry name" value="HATPase_c"/>
    <property type="match status" value="1"/>
</dbReference>
<dbReference type="InterPro" id="IPR003661">
    <property type="entry name" value="HisK_dim/P_dom"/>
</dbReference>
<name>A0A1G6G282_BACOV</name>
<feature type="domain" description="Response regulatory" evidence="15">
    <location>
        <begin position="924"/>
        <end position="1037"/>
    </location>
</feature>
<dbReference type="Pfam" id="PF00072">
    <property type="entry name" value="Response_reg"/>
    <property type="match status" value="1"/>
</dbReference>
<keyword evidence="10" id="KW-0902">Two-component regulatory system</keyword>
<reference evidence="17 18" key="1">
    <citation type="submission" date="2016-10" db="EMBL/GenBank/DDBJ databases">
        <authorList>
            <person name="de Groot N.N."/>
        </authorList>
    </citation>
    <scope>NUCLEOTIDE SEQUENCE [LARGE SCALE GENOMIC DNA]</scope>
    <source>
        <strain evidence="17 18">NLAE-zl-C500</strain>
    </source>
</reference>
<dbReference type="PRINTS" id="PR00344">
    <property type="entry name" value="BCTRLSENSOR"/>
</dbReference>
<dbReference type="SUPFAM" id="SSF55874">
    <property type="entry name" value="ATPase domain of HSP90 chaperone/DNA topoisomerase II/histidine kinase"/>
    <property type="match status" value="1"/>
</dbReference>
<evidence type="ECO:0000256" key="10">
    <source>
        <dbReference type="ARBA" id="ARBA00023012"/>
    </source>
</evidence>
<sequence length="1044" mass="119121">MEALKFRKAILLVSLCLWTLTVFPQVKEDTIFQSDYLLILNTYTSDAPWSNAIISPVLQWLNMERKTEVYVENMNMLMIDDSLKLADLKTNIFAKYGKKKPKAVLLLGNSMMLFRNEMREAWGDVPLILCGEESYMGPDDCYIKKYPVVPSEQVPLTNFTEEYNLTLLQTRVFIEENVKLLQHMIPGMKKIILIGDGRYVNQQLNTDMKQLLQKAYPELEYDFYSAANMTTDSLLLKLNKVDSATTGVLLSSWFTRQVVAGNVQLQANSFQVISNSVTPIFALKNSLVVNSGMIGGVMYSQTDFNEQLLKTLSAVLSGVAPRTIPFYIPKGENIFNYPALLQRNFSPDSCPSGSVFFNRPQTVWQQYGYLFIAIIAFFVILFVVLYQYIRIKALGRVREAQQTQLETAQELSDLFDNMPIIYARERLIRDDEGEIVDMEICSINKHFLKQYESKVDVIGKRASELFGTNFLASINYVKILDKGKRPITYSFYTPQTNKHQEIVLALSSKKDYIDVFGVDSTDLYHTQQKLNATNQKLIMALEVADIIPWKWDLERRMILCDINRPIELSTEEQDVTEEQLSVPDAQYFAKIFREDRPRIEKAYQDLITGTIKKVKEEYRVVTRTDTGLQMDWVEAQATVATRDENGRPLTLVGSSLVITARKALEEELVSAKDRAEESNRLKSAFLANMSHEIRTPLNAIVGFSGLLPTVEEPEEKEEYITIIENNNKLLLQLVGDILDLSKIESGTLEFAYLPKHLSEILRGIKCSLQARTEEKGLAFSLMEPMPDCCIETDGNRLNQVITNLITNAIKFTDKGGSITFGYTLEKEENMLRFYVTDTGCGIQEDKLGTVFNRFVKLNSFAQGTGLGLSICQMIVEHMGGKIGVESEYGKGSTFWFTLPFHPVKKMQSQEPKFDMMHVHRDDISILIAEDNESNYKLFENILHKDFNIIHAWNGQEAVDLFKEKHPHIVLMDINMPIMNGYEATKEIRKLSAEIPIIAITAYAYASDEQRILSEGFDGYASKPINANVLKNKLFEIINKRMVFF</sequence>
<dbReference type="Pfam" id="PF00512">
    <property type="entry name" value="HisKA"/>
    <property type="match status" value="1"/>
</dbReference>
<evidence type="ECO:0000256" key="9">
    <source>
        <dbReference type="ARBA" id="ARBA00022840"/>
    </source>
</evidence>
<dbReference type="Gene3D" id="3.30.450.20">
    <property type="entry name" value="PAS domain"/>
    <property type="match status" value="1"/>
</dbReference>
<dbReference type="FunFam" id="3.30.565.10:FF:000023">
    <property type="entry name" value="PAS domain-containing sensor histidine kinase"/>
    <property type="match status" value="1"/>
</dbReference>
<evidence type="ECO:0000256" key="1">
    <source>
        <dbReference type="ARBA" id="ARBA00000085"/>
    </source>
</evidence>
<dbReference type="AlphaFoldDB" id="A0A1G6G282"/>
<protein>
    <recommendedName>
        <fullName evidence="3">histidine kinase</fullName>
        <ecNumber evidence="3">2.7.13.3</ecNumber>
    </recommendedName>
</protein>
<evidence type="ECO:0000256" key="11">
    <source>
        <dbReference type="ARBA" id="ARBA00023136"/>
    </source>
</evidence>
<keyword evidence="7" id="KW-0547">Nucleotide-binding</keyword>
<feature type="domain" description="Histidine kinase" evidence="14">
    <location>
        <begin position="688"/>
        <end position="902"/>
    </location>
</feature>
<feature type="transmembrane region" description="Helical" evidence="13">
    <location>
        <begin position="367"/>
        <end position="389"/>
    </location>
</feature>
<evidence type="ECO:0000259" key="14">
    <source>
        <dbReference type="PROSITE" id="PS50109"/>
    </source>
</evidence>
<dbReference type="PANTHER" id="PTHR43047:SF72">
    <property type="entry name" value="OSMOSENSING HISTIDINE PROTEIN KINASE SLN1"/>
    <property type="match status" value="1"/>
</dbReference>
<dbReference type="RefSeq" id="WP_074557002.1">
    <property type="nucleotide sequence ID" value="NZ_FMYE01000006.1"/>
</dbReference>
<dbReference type="InterPro" id="IPR036097">
    <property type="entry name" value="HisK_dim/P_sf"/>
</dbReference>
<dbReference type="PANTHER" id="PTHR43047">
    <property type="entry name" value="TWO-COMPONENT HISTIDINE PROTEIN KINASE"/>
    <property type="match status" value="1"/>
</dbReference>
<dbReference type="InterPro" id="IPR036890">
    <property type="entry name" value="HATPase_C_sf"/>
</dbReference>
<dbReference type="CDD" id="cd17546">
    <property type="entry name" value="REC_hyHK_CKI1_RcsC-like"/>
    <property type="match status" value="1"/>
</dbReference>
<evidence type="ECO:0000313" key="18">
    <source>
        <dbReference type="Proteomes" id="UP000183670"/>
    </source>
</evidence>
<proteinExistence type="predicted"/>
<dbReference type="CDD" id="cd16922">
    <property type="entry name" value="HATPase_EvgS-ArcB-TorS-like"/>
    <property type="match status" value="1"/>
</dbReference>
<dbReference type="Gene3D" id="1.10.287.130">
    <property type="match status" value="1"/>
</dbReference>
<dbReference type="PROSITE" id="PS50109">
    <property type="entry name" value="HIS_KIN"/>
    <property type="match status" value="1"/>
</dbReference>
<dbReference type="SMART" id="SM00448">
    <property type="entry name" value="REC"/>
    <property type="match status" value="1"/>
</dbReference>
<evidence type="ECO:0000313" key="17">
    <source>
        <dbReference type="EMBL" id="SDB76082.1"/>
    </source>
</evidence>
<evidence type="ECO:0000256" key="12">
    <source>
        <dbReference type="PROSITE-ProRule" id="PRU00169"/>
    </source>
</evidence>
<feature type="modified residue" description="4-aspartylphosphate" evidence="12">
    <location>
        <position position="972"/>
    </location>
</feature>
<dbReference type="GO" id="GO:0009927">
    <property type="term" value="F:histidine phosphotransfer kinase activity"/>
    <property type="evidence" value="ECO:0007669"/>
    <property type="project" value="TreeGrafter"/>
</dbReference>
<evidence type="ECO:0000256" key="5">
    <source>
        <dbReference type="ARBA" id="ARBA00022553"/>
    </source>
</evidence>
<gene>
    <name evidence="17" type="ORF">SAMN05192581_100668</name>
</gene>
<dbReference type="InterPro" id="IPR011006">
    <property type="entry name" value="CheY-like_superfamily"/>
</dbReference>
<comment type="subcellular location">
    <subcellularLocation>
        <location evidence="2">Cell membrane</location>
    </subcellularLocation>
</comment>
<keyword evidence="9" id="KW-0067">ATP-binding</keyword>